<organism evidence="2 3">
    <name type="scientific">Sulfobacillus acidophilus (strain ATCC 700253 / DSM 10332 / NAL)</name>
    <dbReference type="NCBI Taxonomy" id="679936"/>
    <lineage>
        <taxon>Bacteria</taxon>
        <taxon>Bacillati</taxon>
        <taxon>Bacillota</taxon>
        <taxon>Clostridia</taxon>
        <taxon>Eubacteriales</taxon>
        <taxon>Clostridiales Family XVII. Incertae Sedis</taxon>
        <taxon>Sulfobacillus</taxon>
    </lineage>
</organism>
<dbReference type="CDD" id="cd11532">
    <property type="entry name" value="NTP-PPase_COG4997"/>
    <property type="match status" value="1"/>
</dbReference>
<sequence>MRTLDTEEFVVRLREKLDEEIAEYRRAEASAEAIEELADILEVIYHLAEVHGATVEELEAVRIRKRDKRGGFGQRLFLIEADE</sequence>
<dbReference type="EMBL" id="CP003179">
    <property type="protein sequence ID" value="AEW03615.1"/>
    <property type="molecule type" value="Genomic_DNA"/>
</dbReference>
<dbReference type="InterPro" id="IPR038735">
    <property type="entry name" value="MSMEG_1276-like_NTP-PPase_dom"/>
</dbReference>
<evidence type="ECO:0000313" key="3">
    <source>
        <dbReference type="Proteomes" id="UP000005439"/>
    </source>
</evidence>
<dbReference type="Proteomes" id="UP000005439">
    <property type="component" value="Chromosome"/>
</dbReference>
<proteinExistence type="predicted"/>
<evidence type="ECO:0000313" key="2">
    <source>
        <dbReference type="EMBL" id="AEW03615.1"/>
    </source>
</evidence>
<reference evidence="3" key="1">
    <citation type="submission" date="2011-12" db="EMBL/GenBank/DDBJ databases">
        <title>The complete genome of chromosome of Sulfobacillus acidophilus DSM 10332.</title>
        <authorList>
            <person name="Lucas S."/>
            <person name="Han J."/>
            <person name="Lapidus A."/>
            <person name="Bruce D."/>
            <person name="Goodwin L."/>
            <person name="Pitluck S."/>
            <person name="Peters L."/>
            <person name="Kyrpides N."/>
            <person name="Mavromatis K."/>
            <person name="Ivanova N."/>
            <person name="Mikhailova N."/>
            <person name="Chertkov O."/>
            <person name="Saunders E."/>
            <person name="Detter J.C."/>
            <person name="Tapia R."/>
            <person name="Han C."/>
            <person name="Land M."/>
            <person name="Hauser L."/>
            <person name="Markowitz V."/>
            <person name="Cheng J.-F."/>
            <person name="Hugenholtz P."/>
            <person name="Woyke T."/>
            <person name="Wu D."/>
            <person name="Pukall R."/>
            <person name="Gehrich-Schroeter G."/>
            <person name="Schneider S."/>
            <person name="Klenk H.-P."/>
            <person name="Eisen J.A."/>
        </authorList>
    </citation>
    <scope>NUCLEOTIDE SEQUENCE [LARGE SCALE GENOMIC DNA]</scope>
    <source>
        <strain evidence="3">ATCC 700253 / DSM 10332 / NAL</strain>
    </source>
</reference>
<dbReference type="HOGENOM" id="CLU_142081_0_2_9"/>
<keyword evidence="3" id="KW-1185">Reference proteome</keyword>
<reference evidence="2 3" key="2">
    <citation type="journal article" date="2012" name="Stand. Genomic Sci.">
        <title>Complete genome sequence of the moderately thermophilic mineral-sulfide-oxidizing firmicute Sulfobacillus acidophilus type strain (NAL(T)).</title>
        <authorList>
            <person name="Anderson I."/>
            <person name="Chertkov O."/>
            <person name="Chen A."/>
            <person name="Saunders E."/>
            <person name="Lapidus A."/>
            <person name="Nolan M."/>
            <person name="Lucas S."/>
            <person name="Hammon N."/>
            <person name="Deshpande S."/>
            <person name="Cheng J.F."/>
            <person name="Han C."/>
            <person name="Tapia R."/>
            <person name="Goodwin L.A."/>
            <person name="Pitluck S."/>
            <person name="Liolios K."/>
            <person name="Pagani I."/>
            <person name="Ivanova N."/>
            <person name="Mikhailova N."/>
            <person name="Pati A."/>
            <person name="Palaniappan K."/>
            <person name="Land M."/>
            <person name="Pan C."/>
            <person name="Rohde M."/>
            <person name="Pukall R."/>
            <person name="Goker M."/>
            <person name="Detter J.C."/>
            <person name="Woyke T."/>
            <person name="Bristow J."/>
            <person name="Eisen J.A."/>
            <person name="Markowitz V."/>
            <person name="Hugenholtz P."/>
            <person name="Kyrpides N.C."/>
            <person name="Klenk H.P."/>
            <person name="Mavromatis K."/>
        </authorList>
    </citation>
    <scope>NUCLEOTIDE SEQUENCE [LARGE SCALE GENOMIC DNA]</scope>
    <source>
        <strain evidence="3">ATCC 700253 / DSM 10332 / NAL</strain>
    </source>
</reference>
<protein>
    <recommendedName>
        <fullName evidence="4">Phosphoribosyl-ATP pyrophosphohydrolase</fullName>
    </recommendedName>
</protein>
<accession>G8TV34</accession>
<dbReference type="PATRIC" id="fig|679936.5.peg.42"/>
<feature type="coiled-coil region" evidence="1">
    <location>
        <begin position="10"/>
        <end position="37"/>
    </location>
</feature>
<dbReference type="STRING" id="679936.Sulac_0040"/>
<dbReference type="KEGG" id="sap:Sulac_0040"/>
<name>G8TV34_SULAD</name>
<evidence type="ECO:0000256" key="1">
    <source>
        <dbReference type="SAM" id="Coils"/>
    </source>
</evidence>
<keyword evidence="1" id="KW-0175">Coiled coil</keyword>
<dbReference type="AlphaFoldDB" id="G8TV34"/>
<gene>
    <name evidence="2" type="ordered locus">Sulac_0040</name>
</gene>
<evidence type="ECO:0008006" key="4">
    <source>
        <dbReference type="Google" id="ProtNLM"/>
    </source>
</evidence>
<dbReference type="SUPFAM" id="SSF101386">
    <property type="entry name" value="all-alpha NTP pyrophosphatases"/>
    <property type="match status" value="1"/>
</dbReference>